<organism evidence="1">
    <name type="scientific">Mytilinidion resinicola</name>
    <dbReference type="NCBI Taxonomy" id="574789"/>
    <lineage>
        <taxon>Eukaryota</taxon>
        <taxon>Fungi</taxon>
        <taxon>Dikarya</taxon>
        <taxon>Ascomycota</taxon>
        <taxon>Pezizomycotina</taxon>
        <taxon>Dothideomycetes</taxon>
        <taxon>Pleosporomycetidae</taxon>
        <taxon>Mytilinidiales</taxon>
        <taxon>Mytilinidiaceae</taxon>
        <taxon>Mytilinidion</taxon>
    </lineage>
</organism>
<dbReference type="GeneID" id="54454903"/>
<dbReference type="Proteomes" id="UP000504636">
    <property type="component" value="Unplaced"/>
</dbReference>
<keyword evidence="2" id="KW-1185">Reference proteome</keyword>
<name>A0A6A6YV83_9PEZI</name>
<dbReference type="AlphaFoldDB" id="A0A6A6YV83"/>
<dbReference type="OrthoDB" id="3468019at2759"/>
<accession>A0A6A6YV83</accession>
<proteinExistence type="predicted"/>
<dbReference type="InterPro" id="IPR032710">
    <property type="entry name" value="NTF2-like_dom_sf"/>
</dbReference>
<reference evidence="1 3" key="1">
    <citation type="journal article" date="2020" name="Stud. Mycol.">
        <title>101 Dothideomycetes genomes: a test case for predicting lifestyles and emergence of pathogens.</title>
        <authorList>
            <person name="Haridas S."/>
            <person name="Albert R."/>
            <person name="Binder M."/>
            <person name="Bloem J."/>
            <person name="Labutti K."/>
            <person name="Salamov A."/>
            <person name="Andreopoulos B."/>
            <person name="Baker S."/>
            <person name="Barry K."/>
            <person name="Bills G."/>
            <person name="Bluhm B."/>
            <person name="Cannon C."/>
            <person name="Castanera R."/>
            <person name="Culley D."/>
            <person name="Daum C."/>
            <person name="Ezra D."/>
            <person name="Gonzalez J."/>
            <person name="Henrissat B."/>
            <person name="Kuo A."/>
            <person name="Liang C."/>
            <person name="Lipzen A."/>
            <person name="Lutzoni F."/>
            <person name="Magnuson J."/>
            <person name="Mondo S."/>
            <person name="Nolan M."/>
            <person name="Ohm R."/>
            <person name="Pangilinan J."/>
            <person name="Park H.-J."/>
            <person name="Ramirez L."/>
            <person name="Alfaro M."/>
            <person name="Sun H."/>
            <person name="Tritt A."/>
            <person name="Yoshinaga Y."/>
            <person name="Zwiers L.-H."/>
            <person name="Turgeon B."/>
            <person name="Goodwin S."/>
            <person name="Spatafora J."/>
            <person name="Crous P."/>
            <person name="Grigoriev I."/>
        </authorList>
    </citation>
    <scope>NUCLEOTIDE SEQUENCE</scope>
    <source>
        <strain evidence="1 3">CBS 304.34</strain>
    </source>
</reference>
<gene>
    <name evidence="1 3" type="ORF">BDZ99DRAFT_282062</name>
</gene>
<dbReference type="Gene3D" id="3.10.450.50">
    <property type="match status" value="1"/>
</dbReference>
<evidence type="ECO:0008006" key="4">
    <source>
        <dbReference type="Google" id="ProtNLM"/>
    </source>
</evidence>
<reference evidence="3" key="3">
    <citation type="submission" date="2025-04" db="UniProtKB">
        <authorList>
            <consortium name="RefSeq"/>
        </authorList>
    </citation>
    <scope>IDENTIFICATION</scope>
    <source>
        <strain evidence="3">CBS 304.34</strain>
    </source>
</reference>
<sequence>MVSISWPTPDFPKKVEELIIEFYSLADSKEETTPERFAALFAEDGIMYGLAGASTGRADIAAARPKSWNMIATRKHQPVKVYSFRPDYSDVLVMGQISATLTNGNSVSVEYIAQFVLKGDTSTSPVIASYKSWADSAPWFKAMGVR</sequence>
<dbReference type="SUPFAM" id="SSF54427">
    <property type="entry name" value="NTF2-like"/>
    <property type="match status" value="1"/>
</dbReference>
<dbReference type="EMBL" id="MU003698">
    <property type="protein sequence ID" value="KAF2811867.1"/>
    <property type="molecule type" value="Genomic_DNA"/>
</dbReference>
<evidence type="ECO:0000313" key="3">
    <source>
        <dbReference type="RefSeq" id="XP_033578831.1"/>
    </source>
</evidence>
<reference evidence="3" key="2">
    <citation type="submission" date="2020-04" db="EMBL/GenBank/DDBJ databases">
        <authorList>
            <consortium name="NCBI Genome Project"/>
        </authorList>
    </citation>
    <scope>NUCLEOTIDE SEQUENCE</scope>
    <source>
        <strain evidence="3">CBS 304.34</strain>
    </source>
</reference>
<protein>
    <recommendedName>
        <fullName evidence="4">SnoaL-like domain-containing protein</fullName>
    </recommendedName>
</protein>
<evidence type="ECO:0000313" key="1">
    <source>
        <dbReference type="EMBL" id="KAF2811867.1"/>
    </source>
</evidence>
<dbReference type="RefSeq" id="XP_033578831.1">
    <property type="nucleotide sequence ID" value="XM_033714010.1"/>
</dbReference>
<evidence type="ECO:0000313" key="2">
    <source>
        <dbReference type="Proteomes" id="UP000504636"/>
    </source>
</evidence>